<keyword evidence="2" id="KW-1185">Reference proteome</keyword>
<dbReference type="Gene3D" id="1.20.140.10">
    <property type="entry name" value="Butyryl-CoA Dehydrogenase, subunit A, domain 3"/>
    <property type="match status" value="1"/>
</dbReference>
<protein>
    <submittedName>
        <fullName evidence="1">Putative Acyl-CoA oxidase</fullName>
    </submittedName>
</protein>
<dbReference type="InterPro" id="IPR036250">
    <property type="entry name" value="AcylCo_DH-like_C"/>
</dbReference>
<dbReference type="InterPro" id="IPR046373">
    <property type="entry name" value="Acyl-CoA_Oxase/DH_mid-dom_sf"/>
</dbReference>
<evidence type="ECO:0000313" key="1">
    <source>
        <dbReference type="EMBL" id="RDW78585.1"/>
    </source>
</evidence>
<proteinExistence type="predicted"/>
<sequence>MRLPKSEPDTVQEGSNLYEQVWQPESPTFELVQTPLFKPEPHSMSPEERTQVTFGRAKKICEVYNLTVEDVLYLTTAFWKLQTDLIVAREGGAMTVISVQYTLCVGTAAPFAKARPALQAILQRAMKFEVFMPFMLTEVGHGLDARNLETTATLLPDGGFELHSPTPGSAKCMPPSTTLSGLPTFALVMARLIVEGEDRGVRPFVVPLNDGNEMFKGVVSKLMPPRTGAHPIGNSITYFNRVTLPGTALLGSLQKPANERDHFLATIHRVGAGTLSLSSVAIPGLKIVTYNAARFSARRFILGNDGSPMPVINFRTQHLPILHAIARYHVLQALLIEAATLFRNPKLEPRVRHAVATIFKVLAVDHFTKSIKALHDGLGWRGVYEQNQNLQIELSFRAVGIAEGDSRVLAIRLASELLLSRYRLPAPRTPDSAIARHEAGLLAEGQESLRNIGSHRSEAYNRNILPLSVPLIQAIGYRMAVEAAAAAPIDPGLVALYEAGVILEDSAWYTEQGGISRKEQMEMEARAADALLPDLERLVAESGAEKYSYAPMASDELWDEWMDGLQEFRGEAECDVPGFGMSSKP</sequence>
<dbReference type="GO" id="GO:0003997">
    <property type="term" value="F:acyl-CoA oxidase activity"/>
    <property type="evidence" value="ECO:0007669"/>
    <property type="project" value="InterPro"/>
</dbReference>
<gene>
    <name evidence="1" type="ORF">DSM5745_05437</name>
</gene>
<dbReference type="RefSeq" id="XP_026603285.1">
    <property type="nucleotide sequence ID" value="XM_026747453.1"/>
</dbReference>
<dbReference type="GO" id="GO:0005777">
    <property type="term" value="C:peroxisome"/>
    <property type="evidence" value="ECO:0007669"/>
    <property type="project" value="InterPro"/>
</dbReference>
<accession>A0A3D8RX32</accession>
<dbReference type="AlphaFoldDB" id="A0A3D8RX32"/>
<name>A0A3D8RX32_9EURO</name>
<organism evidence="1 2">
    <name type="scientific">Aspergillus mulundensis</name>
    <dbReference type="NCBI Taxonomy" id="1810919"/>
    <lineage>
        <taxon>Eukaryota</taxon>
        <taxon>Fungi</taxon>
        <taxon>Dikarya</taxon>
        <taxon>Ascomycota</taxon>
        <taxon>Pezizomycotina</taxon>
        <taxon>Eurotiomycetes</taxon>
        <taxon>Eurotiomycetidae</taxon>
        <taxon>Eurotiales</taxon>
        <taxon>Aspergillaceae</taxon>
        <taxon>Aspergillus</taxon>
        <taxon>Aspergillus subgen. Nidulantes</taxon>
    </lineage>
</organism>
<dbReference type="Proteomes" id="UP000256690">
    <property type="component" value="Unassembled WGS sequence"/>
</dbReference>
<dbReference type="Gene3D" id="2.40.110.10">
    <property type="entry name" value="Butyryl-CoA Dehydrogenase, subunit A, domain 2"/>
    <property type="match status" value="1"/>
</dbReference>
<dbReference type="GO" id="GO:0033540">
    <property type="term" value="P:fatty acid beta-oxidation using acyl-CoA oxidase"/>
    <property type="evidence" value="ECO:0007669"/>
    <property type="project" value="TreeGrafter"/>
</dbReference>
<reference evidence="1 2" key="1">
    <citation type="journal article" date="2018" name="IMA Fungus">
        <title>IMA Genome-F 9: Draft genome sequence of Annulohypoxylon stygium, Aspergillus mulundensis, Berkeleyomyces basicola (syn. Thielaviopsis basicola), Ceratocystis smalleyi, two Cercospora beticola strains, Coleophoma cylindrospora, Fusarium fracticaudum, Phialophora cf. hyalina, and Morchella septimelata.</title>
        <authorList>
            <person name="Wingfield B.D."/>
            <person name="Bills G.F."/>
            <person name="Dong Y."/>
            <person name="Huang W."/>
            <person name="Nel W.J."/>
            <person name="Swalarsk-Parry B.S."/>
            <person name="Vaghefi N."/>
            <person name="Wilken P.M."/>
            <person name="An Z."/>
            <person name="de Beer Z.W."/>
            <person name="De Vos L."/>
            <person name="Chen L."/>
            <person name="Duong T.A."/>
            <person name="Gao Y."/>
            <person name="Hammerbacher A."/>
            <person name="Kikkert J.R."/>
            <person name="Li Y."/>
            <person name="Li H."/>
            <person name="Li K."/>
            <person name="Li Q."/>
            <person name="Liu X."/>
            <person name="Ma X."/>
            <person name="Naidoo K."/>
            <person name="Pethybridge S.J."/>
            <person name="Sun J."/>
            <person name="Steenkamp E.T."/>
            <person name="van der Nest M.A."/>
            <person name="van Wyk S."/>
            <person name="Wingfield M.J."/>
            <person name="Xiong C."/>
            <person name="Yue Q."/>
            <person name="Zhang X."/>
        </authorList>
    </citation>
    <scope>NUCLEOTIDE SEQUENCE [LARGE SCALE GENOMIC DNA]</scope>
    <source>
        <strain evidence="1 2">DSM 5745</strain>
    </source>
</reference>
<dbReference type="GO" id="GO:0005504">
    <property type="term" value="F:fatty acid binding"/>
    <property type="evidence" value="ECO:0007669"/>
    <property type="project" value="TreeGrafter"/>
</dbReference>
<dbReference type="GeneID" id="38115807"/>
<dbReference type="EMBL" id="PVWQ01000006">
    <property type="protein sequence ID" value="RDW78585.1"/>
    <property type="molecule type" value="Genomic_DNA"/>
</dbReference>
<dbReference type="InterPro" id="IPR009100">
    <property type="entry name" value="AcylCoA_DH/oxidase_NM_dom_sf"/>
</dbReference>
<dbReference type="GO" id="GO:0055088">
    <property type="term" value="P:lipid homeostasis"/>
    <property type="evidence" value="ECO:0007669"/>
    <property type="project" value="TreeGrafter"/>
</dbReference>
<dbReference type="PANTHER" id="PTHR10909:SF382">
    <property type="entry name" value="ACYL-COENZYME A OXIDASE"/>
    <property type="match status" value="1"/>
</dbReference>
<comment type="caution">
    <text evidence="1">The sequence shown here is derived from an EMBL/GenBank/DDBJ whole genome shotgun (WGS) entry which is preliminary data.</text>
</comment>
<dbReference type="GO" id="GO:0071949">
    <property type="term" value="F:FAD binding"/>
    <property type="evidence" value="ECO:0007669"/>
    <property type="project" value="InterPro"/>
</dbReference>
<dbReference type="PANTHER" id="PTHR10909">
    <property type="entry name" value="ELECTRON TRANSPORT OXIDOREDUCTASE"/>
    <property type="match status" value="1"/>
</dbReference>
<dbReference type="SUPFAM" id="SSF56645">
    <property type="entry name" value="Acyl-CoA dehydrogenase NM domain-like"/>
    <property type="match status" value="1"/>
</dbReference>
<dbReference type="InterPro" id="IPR012258">
    <property type="entry name" value="Acyl-CoA_oxidase"/>
</dbReference>
<dbReference type="SUPFAM" id="SSF47203">
    <property type="entry name" value="Acyl-CoA dehydrogenase C-terminal domain-like"/>
    <property type="match status" value="1"/>
</dbReference>
<dbReference type="OrthoDB" id="538336at2759"/>
<dbReference type="STRING" id="1810919.A0A3D8RX32"/>
<evidence type="ECO:0000313" key="2">
    <source>
        <dbReference type="Proteomes" id="UP000256690"/>
    </source>
</evidence>